<dbReference type="PROSITE" id="PS51419">
    <property type="entry name" value="RAB"/>
    <property type="match status" value="1"/>
</dbReference>
<dbReference type="PANTHER" id="PTHR47978">
    <property type="match status" value="1"/>
</dbReference>
<dbReference type="PROSITE" id="PS51421">
    <property type="entry name" value="RAS"/>
    <property type="match status" value="1"/>
</dbReference>
<proteinExistence type="predicted"/>
<dbReference type="InterPro" id="IPR001806">
    <property type="entry name" value="Small_GTPase"/>
</dbReference>
<dbReference type="Pfam" id="PF00071">
    <property type="entry name" value="Ras"/>
    <property type="match status" value="1"/>
</dbReference>
<dbReference type="InterPro" id="IPR005225">
    <property type="entry name" value="Small_GTP-bd"/>
</dbReference>
<organism evidence="2 3">
    <name type="scientific">Tritrichomonas musculus</name>
    <dbReference type="NCBI Taxonomy" id="1915356"/>
    <lineage>
        <taxon>Eukaryota</taxon>
        <taxon>Metamonada</taxon>
        <taxon>Parabasalia</taxon>
        <taxon>Tritrichomonadida</taxon>
        <taxon>Tritrichomonadidae</taxon>
        <taxon>Tritrichomonas</taxon>
    </lineage>
</organism>
<evidence type="ECO:0000313" key="3">
    <source>
        <dbReference type="Proteomes" id="UP001470230"/>
    </source>
</evidence>
<dbReference type="SMART" id="SM00173">
    <property type="entry name" value="RAS"/>
    <property type="match status" value="1"/>
</dbReference>
<dbReference type="SUPFAM" id="SSF52540">
    <property type="entry name" value="P-loop containing nucleoside triphosphate hydrolases"/>
    <property type="match status" value="1"/>
</dbReference>
<dbReference type="Proteomes" id="UP001470230">
    <property type="component" value="Unassembled WGS sequence"/>
</dbReference>
<dbReference type="PROSITE" id="PS51420">
    <property type="entry name" value="RHO"/>
    <property type="match status" value="1"/>
</dbReference>
<dbReference type="PRINTS" id="PR00449">
    <property type="entry name" value="RASTRNSFRMNG"/>
</dbReference>
<evidence type="ECO:0000313" key="2">
    <source>
        <dbReference type="EMBL" id="KAK8876460.1"/>
    </source>
</evidence>
<dbReference type="InterPro" id="IPR027417">
    <property type="entry name" value="P-loop_NTPase"/>
</dbReference>
<dbReference type="SMART" id="SM00174">
    <property type="entry name" value="RHO"/>
    <property type="match status" value="1"/>
</dbReference>
<dbReference type="NCBIfam" id="TIGR00231">
    <property type="entry name" value="small_GTP"/>
    <property type="match status" value="1"/>
</dbReference>
<comment type="caution">
    <text evidence="2">The sequence shown here is derived from an EMBL/GenBank/DDBJ whole genome shotgun (WGS) entry which is preliminary data.</text>
</comment>
<keyword evidence="1" id="KW-0547">Nucleotide-binding</keyword>
<dbReference type="EMBL" id="JAPFFF010000012">
    <property type="protein sequence ID" value="KAK8876460.1"/>
    <property type="molecule type" value="Genomic_DNA"/>
</dbReference>
<protein>
    <submittedName>
        <fullName evidence="2">Ras- protein Rab-31</fullName>
    </submittedName>
</protein>
<keyword evidence="3" id="KW-1185">Reference proteome</keyword>
<evidence type="ECO:0000256" key="1">
    <source>
        <dbReference type="ARBA" id="ARBA00022741"/>
    </source>
</evidence>
<gene>
    <name evidence="2" type="ORF">M9Y10_006673</name>
</gene>
<name>A0ABR2JH10_9EUKA</name>
<dbReference type="SMART" id="SM00175">
    <property type="entry name" value="RAB"/>
    <property type="match status" value="1"/>
</dbReference>
<sequence>MTISVAKTVIVGEAQVGKTCLAMRAFSPTYDPTLTPEPTIGAEFWEGIFPIDEFGNSVKLEIWDTAGQESYKPLAPIFFQNSSIAVLVFDVTEPKTIDSLGYYNDILKEYEQDCFIAVVGNKIDLEDERKISYEEGKAYAEKIGSNFYMETSALTGEGVSELFSALAHQKNLKFSQLSRSIGFSDSDNGRGCC</sequence>
<accession>A0ABR2JH10</accession>
<reference evidence="2 3" key="1">
    <citation type="submission" date="2024-04" db="EMBL/GenBank/DDBJ databases">
        <title>Tritrichomonas musculus Genome.</title>
        <authorList>
            <person name="Alves-Ferreira E."/>
            <person name="Grigg M."/>
            <person name="Lorenzi H."/>
            <person name="Galac M."/>
        </authorList>
    </citation>
    <scope>NUCLEOTIDE SEQUENCE [LARGE SCALE GENOMIC DNA]</scope>
    <source>
        <strain evidence="2 3">EAF2021</strain>
    </source>
</reference>
<dbReference type="CDD" id="cd00154">
    <property type="entry name" value="Rab"/>
    <property type="match status" value="1"/>
</dbReference>
<dbReference type="Gene3D" id="3.40.50.300">
    <property type="entry name" value="P-loop containing nucleotide triphosphate hydrolases"/>
    <property type="match status" value="1"/>
</dbReference>